<dbReference type="RefSeq" id="WP_254158035.1">
    <property type="nucleotide sequence ID" value="NZ_CP100355.1"/>
</dbReference>
<dbReference type="EMBL" id="CP100355">
    <property type="protein sequence ID" value="UTF53509.1"/>
    <property type="molecule type" value="Genomic_DNA"/>
</dbReference>
<protein>
    <submittedName>
        <fullName evidence="1">Uncharacterized protein</fullName>
    </submittedName>
</protein>
<dbReference type="Proteomes" id="UP001056855">
    <property type="component" value="Chromosome"/>
</dbReference>
<dbReference type="AlphaFoldDB" id="A0A9E7NAK5"/>
<name>A0A9E7NAK5_9EURY</name>
<sequence>MSVSIAGRSIKDSGKDRYAGVVGDYEDARGGFVLGLLVLRVAEAGRNDVDEARLHLQAAW</sequence>
<keyword evidence="2" id="KW-1185">Reference proteome</keyword>
<gene>
    <name evidence="1" type="ORF">NGM29_17335</name>
</gene>
<accession>A0A9E7NAK5</accession>
<evidence type="ECO:0000313" key="2">
    <source>
        <dbReference type="Proteomes" id="UP001056855"/>
    </source>
</evidence>
<reference evidence="1" key="1">
    <citation type="submission" date="2022-06" db="EMBL/GenBank/DDBJ databases">
        <title>Diverse halophilic archaea isolated from saline environments.</title>
        <authorList>
            <person name="Cui H.-L."/>
        </authorList>
    </citation>
    <scope>NUCLEOTIDE SEQUENCE</scope>
    <source>
        <strain evidence="1">WLHS1</strain>
    </source>
</reference>
<dbReference type="KEGG" id="sawl:NGM29_17335"/>
<proteinExistence type="predicted"/>
<evidence type="ECO:0000313" key="1">
    <source>
        <dbReference type="EMBL" id="UTF53509.1"/>
    </source>
</evidence>
<organism evidence="1 2">
    <name type="scientific">Natronosalvus rutilus</name>
    <dbReference type="NCBI Taxonomy" id="2953753"/>
    <lineage>
        <taxon>Archaea</taxon>
        <taxon>Methanobacteriati</taxon>
        <taxon>Methanobacteriota</taxon>
        <taxon>Stenosarchaea group</taxon>
        <taxon>Halobacteria</taxon>
        <taxon>Halobacteriales</taxon>
        <taxon>Natrialbaceae</taxon>
        <taxon>Natronosalvus</taxon>
    </lineage>
</organism>
<dbReference type="GeneID" id="73291847"/>